<accession>A0A8H2X3Z5</accession>
<feature type="compositionally biased region" description="Basic residues" evidence="1">
    <location>
        <begin position="143"/>
        <end position="158"/>
    </location>
</feature>
<dbReference type="Pfam" id="PF07714">
    <property type="entry name" value="PK_Tyr_Ser-Thr"/>
    <property type="match status" value="1"/>
</dbReference>
<organism evidence="3 4">
    <name type="scientific">Rhizoctonia solani</name>
    <dbReference type="NCBI Taxonomy" id="456999"/>
    <lineage>
        <taxon>Eukaryota</taxon>
        <taxon>Fungi</taxon>
        <taxon>Dikarya</taxon>
        <taxon>Basidiomycota</taxon>
        <taxon>Agaricomycotina</taxon>
        <taxon>Agaricomycetes</taxon>
        <taxon>Cantharellales</taxon>
        <taxon>Ceratobasidiaceae</taxon>
        <taxon>Rhizoctonia</taxon>
    </lineage>
</organism>
<evidence type="ECO:0000256" key="1">
    <source>
        <dbReference type="SAM" id="MobiDB-lite"/>
    </source>
</evidence>
<sequence>MSLGPVTGLDAECRVDHVFLPCVDVDGGVSFEPNCTSSPELDWVQVSENESPKLKTPEESNPLKAIPLDAPALSRVLNNLALASEPGCDSLFKPDSGQPGSNHVTVKSAQLQCHPAAPPLVIAPDLFNPDSTDLLQTVITSHSPKKRSKKGRRKKKPQPLHDRSNKSVGNPHQSLLDVLSKHIQNATSTSVFECGDHPIVPTGNATYIEPYEPGLNQRATSSNETKNQVDANERDWIKLAQPTIRDEITGAMPIEDILVHLTNHGCEDVTHKLKIKSSSDYPVSNGGFGDVYRVGLQDGRQLAFKCVRLRVGTDAEGQKYLQRAAHELYVWSKCQHPNVMELIGVSQFRGQLAMVSPWVDNGDLKWFIGRYPKHDFGRNLKLELGSVYKLRMESLTFMVEE</sequence>
<evidence type="ECO:0000259" key="2">
    <source>
        <dbReference type="PROSITE" id="PS50011"/>
    </source>
</evidence>
<reference evidence="3" key="1">
    <citation type="submission" date="2021-01" db="EMBL/GenBank/DDBJ databases">
        <authorList>
            <person name="Kaushik A."/>
        </authorList>
    </citation>
    <scope>NUCLEOTIDE SEQUENCE</scope>
    <source>
        <strain evidence="3">AG4-R118</strain>
    </source>
</reference>
<name>A0A8H2X3Z5_9AGAM</name>
<gene>
    <name evidence="3" type="ORF">RDB_LOCUS13693</name>
</gene>
<comment type="caution">
    <text evidence="3">The sequence shown here is derived from an EMBL/GenBank/DDBJ whole genome shotgun (WGS) entry which is preliminary data.</text>
</comment>
<dbReference type="Gene3D" id="1.10.510.10">
    <property type="entry name" value="Transferase(Phosphotransferase) domain 1"/>
    <property type="match status" value="1"/>
</dbReference>
<evidence type="ECO:0000313" key="4">
    <source>
        <dbReference type="Proteomes" id="UP000663888"/>
    </source>
</evidence>
<evidence type="ECO:0000313" key="3">
    <source>
        <dbReference type="EMBL" id="CAE6413019.1"/>
    </source>
</evidence>
<dbReference type="GO" id="GO:0005524">
    <property type="term" value="F:ATP binding"/>
    <property type="evidence" value="ECO:0007669"/>
    <property type="project" value="InterPro"/>
</dbReference>
<feature type="domain" description="Protein kinase" evidence="2">
    <location>
        <begin position="277"/>
        <end position="401"/>
    </location>
</feature>
<proteinExistence type="predicted"/>
<feature type="region of interest" description="Disordered" evidence="1">
    <location>
        <begin position="139"/>
        <end position="172"/>
    </location>
</feature>
<dbReference type="PROSITE" id="PS50011">
    <property type="entry name" value="PROTEIN_KINASE_DOM"/>
    <property type="match status" value="1"/>
</dbReference>
<dbReference type="InterPro" id="IPR001245">
    <property type="entry name" value="Ser-Thr/Tyr_kinase_cat_dom"/>
</dbReference>
<dbReference type="AlphaFoldDB" id="A0A8H2X3Z5"/>
<dbReference type="EMBL" id="CAJMWX010000324">
    <property type="protein sequence ID" value="CAE6413019.1"/>
    <property type="molecule type" value="Genomic_DNA"/>
</dbReference>
<dbReference type="InterPro" id="IPR011009">
    <property type="entry name" value="Kinase-like_dom_sf"/>
</dbReference>
<dbReference type="GO" id="GO:0004672">
    <property type="term" value="F:protein kinase activity"/>
    <property type="evidence" value="ECO:0007669"/>
    <property type="project" value="InterPro"/>
</dbReference>
<dbReference type="SUPFAM" id="SSF56112">
    <property type="entry name" value="Protein kinase-like (PK-like)"/>
    <property type="match status" value="1"/>
</dbReference>
<protein>
    <recommendedName>
        <fullName evidence="2">Protein kinase domain-containing protein</fullName>
    </recommendedName>
</protein>
<dbReference type="Proteomes" id="UP000663888">
    <property type="component" value="Unassembled WGS sequence"/>
</dbReference>
<dbReference type="InterPro" id="IPR000719">
    <property type="entry name" value="Prot_kinase_dom"/>
</dbReference>